<dbReference type="SMART" id="SM00516">
    <property type="entry name" value="SEC14"/>
    <property type="match status" value="2"/>
</dbReference>
<dbReference type="InterPro" id="IPR036865">
    <property type="entry name" value="CRAL-TRIO_dom_sf"/>
</dbReference>
<name>A0A1Q9E9C6_SYMMI</name>
<dbReference type="CDD" id="cd00170">
    <property type="entry name" value="SEC14"/>
    <property type="match status" value="2"/>
</dbReference>
<dbReference type="Pfam" id="PF00650">
    <property type="entry name" value="CRAL_TRIO"/>
    <property type="match status" value="2"/>
</dbReference>
<dbReference type="PROSITE" id="PS50191">
    <property type="entry name" value="CRAL_TRIO"/>
    <property type="match status" value="2"/>
</dbReference>
<dbReference type="OrthoDB" id="435738at2759"/>
<dbReference type="Proteomes" id="UP000186817">
    <property type="component" value="Unassembled WGS sequence"/>
</dbReference>
<gene>
    <name evidence="4" type="primary">SEC14</name>
    <name evidence="4" type="ORF">AK812_SmicGene12976</name>
</gene>
<dbReference type="Gene3D" id="3.40.525.10">
    <property type="entry name" value="CRAL-TRIO lipid binding domain"/>
    <property type="match status" value="2"/>
</dbReference>
<protein>
    <submittedName>
        <fullName evidence="4">SEC14 cytosolic factor</fullName>
    </submittedName>
</protein>
<keyword evidence="5" id="KW-1185">Reference proteome</keyword>
<evidence type="ECO:0000256" key="2">
    <source>
        <dbReference type="SAM" id="Phobius"/>
    </source>
</evidence>
<evidence type="ECO:0000313" key="5">
    <source>
        <dbReference type="Proteomes" id="UP000186817"/>
    </source>
</evidence>
<feature type="transmembrane region" description="Helical" evidence="2">
    <location>
        <begin position="336"/>
        <end position="355"/>
    </location>
</feature>
<dbReference type="PANTHER" id="PTHR45657:SF1">
    <property type="entry name" value="CRAL-TRIO DOMAIN-CONTAINING PROTEIN YKL091C-RELATED"/>
    <property type="match status" value="1"/>
</dbReference>
<reference evidence="4 5" key="1">
    <citation type="submission" date="2016-02" db="EMBL/GenBank/DDBJ databases">
        <title>Genome analysis of coral dinoflagellate symbionts highlights evolutionary adaptations to a symbiotic lifestyle.</title>
        <authorList>
            <person name="Aranda M."/>
            <person name="Li Y."/>
            <person name="Liew Y.J."/>
            <person name="Baumgarten S."/>
            <person name="Simakov O."/>
            <person name="Wilson M."/>
            <person name="Piel J."/>
            <person name="Ashoor H."/>
            <person name="Bougouffa S."/>
            <person name="Bajic V.B."/>
            <person name="Ryu T."/>
            <person name="Ravasi T."/>
            <person name="Bayer T."/>
            <person name="Micklem G."/>
            <person name="Kim H."/>
            <person name="Bhak J."/>
            <person name="Lajeunesse T.C."/>
            <person name="Voolstra C.R."/>
        </authorList>
    </citation>
    <scope>NUCLEOTIDE SEQUENCE [LARGE SCALE GENOMIC DNA]</scope>
    <source>
        <strain evidence="4 5">CCMP2467</strain>
    </source>
</reference>
<feature type="transmembrane region" description="Helical" evidence="2">
    <location>
        <begin position="770"/>
        <end position="789"/>
    </location>
</feature>
<feature type="domain" description="CRAL-TRIO" evidence="3">
    <location>
        <begin position="460"/>
        <end position="631"/>
    </location>
</feature>
<accession>A0A1Q9E9C6</accession>
<feature type="transmembrane region" description="Helical" evidence="2">
    <location>
        <begin position="367"/>
        <end position="387"/>
    </location>
</feature>
<feature type="region of interest" description="Disordered" evidence="1">
    <location>
        <begin position="1923"/>
        <end position="1945"/>
    </location>
</feature>
<feature type="transmembrane region" description="Helical" evidence="2">
    <location>
        <begin position="2697"/>
        <end position="2725"/>
    </location>
</feature>
<keyword evidence="2" id="KW-0472">Membrane</keyword>
<evidence type="ECO:0000259" key="3">
    <source>
        <dbReference type="PROSITE" id="PS50191"/>
    </source>
</evidence>
<feature type="transmembrane region" description="Helical" evidence="2">
    <location>
        <begin position="2745"/>
        <end position="2765"/>
    </location>
</feature>
<dbReference type="InterPro" id="IPR051026">
    <property type="entry name" value="PI/PC_transfer"/>
</dbReference>
<dbReference type="InterPro" id="IPR001251">
    <property type="entry name" value="CRAL-TRIO_dom"/>
</dbReference>
<evidence type="ECO:0000313" key="4">
    <source>
        <dbReference type="EMBL" id="OLQ04022.1"/>
    </source>
</evidence>
<keyword evidence="2" id="KW-1133">Transmembrane helix</keyword>
<feature type="transmembrane region" description="Helical" evidence="2">
    <location>
        <begin position="2607"/>
        <end position="2625"/>
    </location>
</feature>
<organism evidence="4 5">
    <name type="scientific">Symbiodinium microadriaticum</name>
    <name type="common">Dinoflagellate</name>
    <name type="synonym">Zooxanthella microadriatica</name>
    <dbReference type="NCBI Taxonomy" id="2951"/>
    <lineage>
        <taxon>Eukaryota</taxon>
        <taxon>Sar</taxon>
        <taxon>Alveolata</taxon>
        <taxon>Dinophyceae</taxon>
        <taxon>Suessiales</taxon>
        <taxon>Symbiodiniaceae</taxon>
        <taxon>Symbiodinium</taxon>
    </lineage>
</organism>
<keyword evidence="2" id="KW-0812">Transmembrane</keyword>
<feature type="domain" description="CRAL-TRIO" evidence="3">
    <location>
        <begin position="26"/>
        <end position="197"/>
    </location>
</feature>
<comment type="caution">
    <text evidence="4">The sequence shown here is derived from an EMBL/GenBank/DDBJ whole genome shotgun (WGS) entry which is preliminary data.</text>
</comment>
<evidence type="ECO:0000256" key="1">
    <source>
        <dbReference type="SAM" id="MobiDB-lite"/>
    </source>
</evidence>
<dbReference type="SUPFAM" id="SSF52087">
    <property type="entry name" value="CRAL/TRIO domain"/>
    <property type="match status" value="2"/>
</dbReference>
<proteinExistence type="predicted"/>
<dbReference type="EMBL" id="LSRX01000220">
    <property type="protein sequence ID" value="OLQ04022.1"/>
    <property type="molecule type" value="Genomic_DNA"/>
</dbReference>
<feature type="compositionally biased region" description="Basic and acidic residues" evidence="1">
    <location>
        <begin position="1933"/>
        <end position="1944"/>
    </location>
</feature>
<sequence length="2771" mass="307525">MKRWVETLQWRCEIDDEGIFSRPSPDFFTIQKNYPTYLHLPDKAGRMTYWVIAGDLNPAGLDEAGMTVDRVKNDYLWQTLFTWDVWLKRDDKQYLTIILDMKGFRITNITPKMLRVFSASYSAVQTHMPDRERLVVCVNAPEWWQTVWAIFRPFLSQKQQERLRVAVGEEESFKTLREVIPEKNLPKSYGGTGVELGSAPANIMREKYASEGIMSATRHESMARSARGFFGLKSEDLIGCLPGIFVFYNWLSRGHPHSDKESIAECFSDLPCNLERKLRAWTNAFSISLRHAKEQCGGPGTFEDMPDVPSAMYWCSIFLTGEWANVDFTYAGSRLCIFYVVFGIAIFSIPVGILVEAVKGLLGQLQLLALGVVLAVSSACPGFSLTARAPVKETTKSCQAAALGPDPSPRQLRELDRALPQYMVDHCNGDAKKAMKRWVETLQWRCEIDDEGIFSRPSPDFFTIQKNYPTYLHLPDKAGRMTYWVIAGDLNPAGLDEAGMTVDRVKNDYLWQTLFTWDVWLKRDDKQYLTIILDMKGFRITNITPKMLRVFSASYSAVQTHMPDRERLVVCVNAPEWWQTVWAIFRPFLSQKQQERLRVAVGEEESFKTLREVIPEKNLPKSYGGTGVELGSAPANIMREKYASEGIMSATRHESMARSARGFFGLKSEDLIGCLPGIFVFYNWLSRGHPHSDKESIAECFSDLPCNLERKLRAWTNAFSISLRHAKEQCGGPGTFEDMPDVPSAMYWCSIFLTGEWANVDFTYAGSRLCIFYVVFGIAIFSIPVGILVEAVKGTLHMIALEEKAKQKVLSMPSRVMPEEQSDPTARYDLNLEHPQHRALLRMLLRRTQKLSTPMQELFAFEAASSSHTAQGSHHVKLTSEVPHKGAAGPSFPERTWDTYNLGSVDTGMVSFSFRFPMEHRTQMDLVFPCAGKRRIKNDNTSGKKCHGQSSTFQGWAATRINQKRKLKVGLVDFVKAITEIRLEELMLVAQLFNSLADVEAMAADLNLKLSHVRRGEVVDRLLPAVPEINTLGGFDLAVNSVHQKASGDSVGTMPQIDVGADGRYEFDVCRQDHECIRNCSVNGNYRVWSADVQLPPRAEIKFDYCSPFHPKQGGYHHESLKVKVLRSVAHRLVLTPEQCGPTAAGIFEEGAPCKETLSWLLEALPATALELDTEIRDSPRVEAFVVLYARCNDIAELLSDEVAALPGQQLQSMSMLTIFDLLEWSKECGLYSLVHLTREEVLGRQMTSIFLQLHSNPTGRGKDPIRIVAVNIGILMGIELSTERMAEASIDEERMRPILKDYNMLDNPVSLGHANRFLAAQPYGNVGRQHKLVLACYMMDLTLHEDWHCAQCNTENLTLQTANCANTSLSVVYELEDKMPVCQGFNDPDLELRLRSGWAGSSSESEADTHDWATRACGTSEPPSSLSFQVPEVPETTITRLSCGVNLQGDQAGQPGLELRCGLTFASVKMDGTGRNATNCRLLRGATAPELALQVATKDLKEMAAAIASRDMLVKREDCRQCARNYYPSRVCEFALYSCCSEAGECSDFGTCVCDAGRRGANCDQCEQVSTASKGNVMEMYAGMDSLVQQPLLSTHGSCKTGWDGPVCSDPAEYIESKAILPDERCLGEKPLEQEGLQLLPETLEVLPVEADRTCRAICDDGYARSGEYKCVASRYVQQPICLPLGDAAHAVKEALFSYVTLAGRPGSLFIAGGIDLLAVANLTWWYGSISPSLQQVLAAALVPIPGYQEWPAQAPRRLAESEYVGETTADSAAYQVAGMSALDRGTTTLVIRSNAKINYDGILFMLDKFCGGTRAFDFVYLPWPKLAIINFVSQEQCAVAHCILSRMVSPESSGLRYVKPAVFQGLGPNLALFCAKSGYDAIQDPGAPRIFIAGTPVPLMLAVNLYVTAELLQRSQAQNVRSDADGYGGRPQKDAGCERTRGSEVPAQRVGVAMIFEPLQGHVLSESLPLCVALRAEGCEPMARISRPTALADTSCLANSTKLHPVALEVPFILAVVRPCAFESPYPKEETEDEYAFGLADDPAESMIQFFADSDVATETTILKALEEKLEELCFTVLPSLRQWKAMEGRLHRGFELRRGRPLPPTTQTTTTTTEDRIQIIIDVEVVFLCGYVWKLRQKKQRREAQVQRLKEKPAAKVGDGDRLNSDDSCLCLIVCILSRAAKSRSEEELVQEMWETVGVSRPEPPLTLLMANDAALEHRAGLGLVNFAAKQNAAQQGCKTAIHTELGRWFGPTGGHTTATGSSASPMGKGPRLAQFPSSCGATALCFSLLLSLLASVMSSIAPVEAEHETWVYSGQFQDPEITEPELFGDGFWGAGFKFEDWVLDAEHGLGELGAGATESQDGDPHVWCMYNGEKQENVATSRVFPGPEDELMVVVLQAREKEAAELDDVELHLKRYGLREMVNDPELAFVVTWVQQDGPLDRWNWAQLKQAWASASVNVNRSGEGARLVLPNSTIWGVNGVRGDIKAMTEMRSFRACQHQTSRIRCLQMYSLSSTIQAGAHVGSVGPVPLPVKMRPRWLSCAEMLRDVDAATVMFKESNVSTEYTGLFQRKSREAQAHEQSKLLPKSLTQTAPRMTDKLGTKGLSSFLSLGIIPSVASVVLPKARGQVQILQKIFWTPATFHDSSVFSGGLLTFVTISFADACGDATYRYFSTCFWAEAVLTKQGMMMVMAMVMVNVTVSVMMTVMTIMIIIIIIIIIIISDDDYDDDDDDDDDDDGHEDYELMVVVAVVLVVVVLVLVLVEENEGE</sequence>
<dbReference type="PANTHER" id="PTHR45657">
    <property type="entry name" value="CRAL-TRIO DOMAIN-CONTAINING PROTEIN YKL091C-RELATED"/>
    <property type="match status" value="1"/>
</dbReference>